<evidence type="ECO:0000256" key="1">
    <source>
        <dbReference type="SAM" id="MobiDB-lite"/>
    </source>
</evidence>
<protein>
    <submittedName>
        <fullName evidence="2">Uncharacterized protein</fullName>
    </submittedName>
</protein>
<name>A0A1A2SSG4_MYCNT</name>
<dbReference type="Proteomes" id="UP000092389">
    <property type="component" value="Unassembled WGS sequence"/>
</dbReference>
<gene>
    <name evidence="2" type="ORF">A5683_09880</name>
</gene>
<reference evidence="2 3" key="1">
    <citation type="submission" date="2016-06" db="EMBL/GenBank/DDBJ databases">
        <authorList>
            <person name="Kjaerup R.B."/>
            <person name="Dalgaard T.S."/>
            <person name="Juul-Madsen H.R."/>
        </authorList>
    </citation>
    <scope>NUCLEOTIDE SEQUENCE [LARGE SCALE GENOMIC DNA]</scope>
    <source>
        <strain evidence="2 3">E152</strain>
    </source>
</reference>
<dbReference type="AlphaFoldDB" id="A0A1A2SSG4"/>
<sequence length="61" mass="6351">MPVFAAAERTSAGAAIFWPGPSGSDYTAHDAGPHDLPDASRSPGPRRPPPAALSRRASKLR</sequence>
<dbReference type="EMBL" id="LZJU01000186">
    <property type="protein sequence ID" value="OBH67045.1"/>
    <property type="molecule type" value="Genomic_DNA"/>
</dbReference>
<evidence type="ECO:0000313" key="2">
    <source>
        <dbReference type="EMBL" id="OBH67045.1"/>
    </source>
</evidence>
<feature type="region of interest" description="Disordered" evidence="1">
    <location>
        <begin position="15"/>
        <end position="61"/>
    </location>
</feature>
<comment type="caution">
    <text evidence="2">The sequence shown here is derived from an EMBL/GenBank/DDBJ whole genome shotgun (WGS) entry which is preliminary data.</text>
</comment>
<accession>A0A1A2TE39</accession>
<proteinExistence type="predicted"/>
<feature type="compositionally biased region" description="Basic and acidic residues" evidence="1">
    <location>
        <begin position="27"/>
        <end position="38"/>
    </location>
</feature>
<evidence type="ECO:0000313" key="3">
    <source>
        <dbReference type="Proteomes" id="UP000092389"/>
    </source>
</evidence>
<accession>A0A1A2SSG4</accession>
<organism evidence="2 3">
    <name type="scientific">Mycobacterium mantenii</name>
    <dbReference type="NCBI Taxonomy" id="560555"/>
    <lineage>
        <taxon>Bacteria</taxon>
        <taxon>Bacillati</taxon>
        <taxon>Actinomycetota</taxon>
        <taxon>Actinomycetes</taxon>
        <taxon>Mycobacteriales</taxon>
        <taxon>Mycobacteriaceae</taxon>
        <taxon>Mycobacterium</taxon>
        <taxon>Mycobacterium avium complex (MAC)</taxon>
    </lineage>
</organism>